<dbReference type="SUPFAM" id="SSF81383">
    <property type="entry name" value="F-box domain"/>
    <property type="match status" value="1"/>
</dbReference>
<feature type="region of interest" description="Disordered" evidence="1">
    <location>
        <begin position="364"/>
        <end position="389"/>
    </location>
</feature>
<feature type="domain" description="F-box" evidence="2">
    <location>
        <begin position="1"/>
        <end position="47"/>
    </location>
</feature>
<evidence type="ECO:0000313" key="3">
    <source>
        <dbReference type="EnsemblPlants" id="OPUNC12G18100.1"/>
    </source>
</evidence>
<dbReference type="Pfam" id="PF00646">
    <property type="entry name" value="F-box"/>
    <property type="match status" value="1"/>
</dbReference>
<dbReference type="Proteomes" id="UP000026962">
    <property type="component" value="Chromosome 12"/>
</dbReference>
<dbReference type="AlphaFoldDB" id="A0A0E0MPZ5"/>
<reference evidence="3" key="1">
    <citation type="submission" date="2015-04" db="UniProtKB">
        <authorList>
            <consortium name="EnsemblPlants"/>
        </authorList>
    </citation>
    <scope>IDENTIFICATION</scope>
</reference>
<keyword evidence="4" id="KW-1185">Reference proteome</keyword>
<dbReference type="OMA" id="DEWSHIM"/>
<dbReference type="InterPro" id="IPR036047">
    <property type="entry name" value="F-box-like_dom_sf"/>
</dbReference>
<dbReference type="Gramene" id="OPUNC12G18100.1">
    <property type="protein sequence ID" value="OPUNC12G18100.1"/>
    <property type="gene ID" value="OPUNC12G18100"/>
</dbReference>
<dbReference type="STRING" id="4537.A0A0E0MPZ5"/>
<accession>A0A0E0MPZ5</accession>
<evidence type="ECO:0000313" key="4">
    <source>
        <dbReference type="Proteomes" id="UP000026962"/>
    </source>
</evidence>
<evidence type="ECO:0000256" key="1">
    <source>
        <dbReference type="SAM" id="MobiDB-lite"/>
    </source>
</evidence>
<organism evidence="3">
    <name type="scientific">Oryza punctata</name>
    <name type="common">Red rice</name>
    <dbReference type="NCBI Taxonomy" id="4537"/>
    <lineage>
        <taxon>Eukaryota</taxon>
        <taxon>Viridiplantae</taxon>
        <taxon>Streptophyta</taxon>
        <taxon>Embryophyta</taxon>
        <taxon>Tracheophyta</taxon>
        <taxon>Spermatophyta</taxon>
        <taxon>Magnoliopsida</taxon>
        <taxon>Liliopsida</taxon>
        <taxon>Poales</taxon>
        <taxon>Poaceae</taxon>
        <taxon>BOP clade</taxon>
        <taxon>Oryzoideae</taxon>
        <taxon>Oryzeae</taxon>
        <taxon>Oryzinae</taxon>
        <taxon>Oryza</taxon>
    </lineage>
</organism>
<reference evidence="3" key="2">
    <citation type="submission" date="2018-05" db="EMBL/GenBank/DDBJ databases">
        <title>OpunRS2 (Oryza punctata Reference Sequence Version 2).</title>
        <authorList>
            <person name="Zhang J."/>
            <person name="Kudrna D."/>
            <person name="Lee S."/>
            <person name="Talag J."/>
            <person name="Welchert J."/>
            <person name="Wing R.A."/>
        </authorList>
    </citation>
    <scope>NUCLEOTIDE SEQUENCE [LARGE SCALE GENOMIC DNA]</scope>
</reference>
<proteinExistence type="predicted"/>
<dbReference type="PROSITE" id="PS50181">
    <property type="entry name" value="FBOX"/>
    <property type="match status" value="1"/>
</dbReference>
<feature type="compositionally biased region" description="Acidic residues" evidence="1">
    <location>
        <begin position="365"/>
        <end position="381"/>
    </location>
</feature>
<dbReference type="Gene3D" id="1.20.1280.50">
    <property type="match status" value="1"/>
</dbReference>
<dbReference type="PANTHER" id="PTHR34591">
    <property type="entry name" value="OS03G0653100 PROTEIN-RELATED"/>
    <property type="match status" value="1"/>
</dbReference>
<name>A0A0E0MPZ5_ORYPU</name>
<sequence>MDCCSQLPGDLLADILRRLPARSLATARGVCSTWRAIVDEHSLIAQVAALLPNDLRGLFVGLNDSCLQGFFARPSPAGPAIPGVDLDFVDDPVYDFDDYGTIENHCNGLLLLEGYIVNPATRQWMRLPPLDNTNLLLLANDIATSIWSYGDRGLVFDPAAVSPPHYDVIRMPHLMLQPDQLPAVASLPEQWPPSPLVLHVFSSRTGRWEEKSFIREGDTTMGTIADVCLASQPYCQKHSVYLRGALYMHCQNDCIIKITPANHKYRVIKLPGDFASNINAGDPFLGKSKGKVYCALLTRPRRLKIWFLNETSSSYDDSSGYEWVLKHDDVNLGPIIQSYPCNHGGQQWIWSNYDTKQDKSRELPVNEEEFEWANDDDDDDNTRDAGENKSIHHNGRYISRILGFHPFRDIIFLYDTGIRVVAYDYGKAKIE</sequence>
<dbReference type="SMART" id="SM00256">
    <property type="entry name" value="FBOX"/>
    <property type="match status" value="1"/>
</dbReference>
<dbReference type="EnsemblPlants" id="OPUNC12G18100.1">
    <property type="protein sequence ID" value="OPUNC12G18100.1"/>
    <property type="gene ID" value="OPUNC12G18100"/>
</dbReference>
<protein>
    <recommendedName>
        <fullName evidence="2">F-box domain-containing protein</fullName>
    </recommendedName>
</protein>
<dbReference type="InterPro" id="IPR001810">
    <property type="entry name" value="F-box_dom"/>
</dbReference>
<dbReference type="HOGENOM" id="CLU_030606_0_0_1"/>
<dbReference type="PANTHER" id="PTHR34591:SF13">
    <property type="entry name" value="OS03G0669900 PROTEIN"/>
    <property type="match status" value="1"/>
</dbReference>
<evidence type="ECO:0000259" key="2">
    <source>
        <dbReference type="PROSITE" id="PS50181"/>
    </source>
</evidence>